<comment type="caution">
    <text evidence="1">The sequence shown here is derived from an EMBL/GenBank/DDBJ whole genome shotgun (WGS) entry which is preliminary data.</text>
</comment>
<dbReference type="EMBL" id="BSSD01000016">
    <property type="protein sequence ID" value="GLW95791.1"/>
    <property type="molecule type" value="Genomic_DNA"/>
</dbReference>
<sequence length="83" mass="8522">MAGTSAAGAAVADGVSATAATAASPVAPRATSTCFLVELLRMGMVLFLARRVPGVRVEHPPDRHPDQRPLIVVAGRCDGLTLE</sequence>
<dbReference type="AlphaFoldDB" id="A0A9W6QS12"/>
<protein>
    <submittedName>
        <fullName evidence="1">Uncharacterized protein</fullName>
    </submittedName>
</protein>
<organism evidence="1 2">
    <name type="scientific">Actinokineospora globicatena</name>
    <dbReference type="NCBI Taxonomy" id="103729"/>
    <lineage>
        <taxon>Bacteria</taxon>
        <taxon>Bacillati</taxon>
        <taxon>Actinomycetota</taxon>
        <taxon>Actinomycetes</taxon>
        <taxon>Pseudonocardiales</taxon>
        <taxon>Pseudonocardiaceae</taxon>
        <taxon>Actinokineospora</taxon>
    </lineage>
</organism>
<gene>
    <name evidence="1" type="ORF">Aglo03_66070</name>
</gene>
<evidence type="ECO:0000313" key="1">
    <source>
        <dbReference type="EMBL" id="GLW95791.1"/>
    </source>
</evidence>
<evidence type="ECO:0000313" key="2">
    <source>
        <dbReference type="Proteomes" id="UP001165042"/>
    </source>
</evidence>
<accession>A0A9W6QS12</accession>
<dbReference type="Proteomes" id="UP001165042">
    <property type="component" value="Unassembled WGS sequence"/>
</dbReference>
<name>A0A9W6QS12_9PSEU</name>
<reference evidence="1" key="1">
    <citation type="submission" date="2023-02" db="EMBL/GenBank/DDBJ databases">
        <title>Actinokineospora globicatena NBRC 15670.</title>
        <authorList>
            <person name="Ichikawa N."/>
            <person name="Sato H."/>
            <person name="Tonouchi N."/>
        </authorList>
    </citation>
    <scope>NUCLEOTIDE SEQUENCE</scope>
    <source>
        <strain evidence="1">NBRC 15670</strain>
    </source>
</reference>
<proteinExistence type="predicted"/>
<keyword evidence="2" id="KW-1185">Reference proteome</keyword>